<dbReference type="PANTHER" id="PTHR33540:SF2">
    <property type="entry name" value="TRNA THREONYLCARBAMOYLADENOSINE BIOSYNTHESIS PROTEIN TSAE"/>
    <property type="match status" value="1"/>
</dbReference>
<proteinExistence type="inferred from homology"/>
<dbReference type="GO" id="GO:0005737">
    <property type="term" value="C:cytoplasm"/>
    <property type="evidence" value="ECO:0007669"/>
    <property type="project" value="UniProtKB-SubCell"/>
</dbReference>
<keyword evidence="6" id="KW-0479">Metal-binding</keyword>
<sequence>MDTCIKGEHVRCRSEDELFDLGGRIASQLTQETTVLLHGTYGAGKTLLVRGMSLVFGIDPSLISSPSFAVMHEYEGNIPMKHLDLYRIKSLEEWFHLGVEEDLGRSLIVIEWPELITERVPLPKVDIYITIAENQDRCVDIKWYQ</sequence>
<evidence type="ECO:0000256" key="8">
    <source>
        <dbReference type="ARBA" id="ARBA00022840"/>
    </source>
</evidence>
<dbReference type="RefSeq" id="WP_167700050.1">
    <property type="nucleotide sequence ID" value="NZ_CP118174.1"/>
</dbReference>
<dbReference type="GO" id="GO:0002949">
    <property type="term" value="P:tRNA threonylcarbamoyladenosine modification"/>
    <property type="evidence" value="ECO:0007669"/>
    <property type="project" value="InterPro"/>
</dbReference>
<keyword evidence="7" id="KW-0547">Nucleotide-binding</keyword>
<dbReference type="Proteomes" id="UP000711995">
    <property type="component" value="Unassembled WGS sequence"/>
</dbReference>
<gene>
    <name evidence="11" type="primary">tsaE</name>
    <name evidence="11" type="ORF">HCT14_02840</name>
</gene>
<dbReference type="InterPro" id="IPR003442">
    <property type="entry name" value="T6A_TsaE"/>
</dbReference>
<evidence type="ECO:0000256" key="4">
    <source>
        <dbReference type="ARBA" id="ARBA00022490"/>
    </source>
</evidence>
<dbReference type="Pfam" id="PF02367">
    <property type="entry name" value="TsaE"/>
    <property type="match status" value="1"/>
</dbReference>
<comment type="caution">
    <text evidence="11">The sequence shown here is derived from an EMBL/GenBank/DDBJ whole genome shotgun (WGS) entry which is preliminary data.</text>
</comment>
<evidence type="ECO:0000256" key="9">
    <source>
        <dbReference type="ARBA" id="ARBA00022842"/>
    </source>
</evidence>
<dbReference type="GO" id="GO:0046872">
    <property type="term" value="F:metal ion binding"/>
    <property type="evidence" value="ECO:0007669"/>
    <property type="project" value="UniProtKB-KW"/>
</dbReference>
<evidence type="ECO:0000313" key="12">
    <source>
        <dbReference type="Proteomes" id="UP000711995"/>
    </source>
</evidence>
<organism evidence="11 12">
    <name type="scientific">Entomospira entomophila</name>
    <dbReference type="NCBI Taxonomy" id="2719988"/>
    <lineage>
        <taxon>Bacteria</taxon>
        <taxon>Pseudomonadati</taxon>
        <taxon>Spirochaetota</taxon>
        <taxon>Spirochaetia</taxon>
        <taxon>Spirochaetales</taxon>
        <taxon>Spirochaetaceae</taxon>
        <taxon>Entomospira</taxon>
    </lineage>
</organism>
<keyword evidence="8" id="KW-0067">ATP-binding</keyword>
<keyword evidence="12" id="KW-1185">Reference proteome</keyword>
<dbReference type="GO" id="GO:0005524">
    <property type="term" value="F:ATP binding"/>
    <property type="evidence" value="ECO:0007669"/>
    <property type="project" value="UniProtKB-KW"/>
</dbReference>
<keyword evidence="4" id="KW-0963">Cytoplasm</keyword>
<keyword evidence="9" id="KW-0460">Magnesium</keyword>
<dbReference type="EMBL" id="JAATLJ010000001">
    <property type="protein sequence ID" value="NIZ40452.1"/>
    <property type="molecule type" value="Genomic_DNA"/>
</dbReference>
<evidence type="ECO:0000256" key="5">
    <source>
        <dbReference type="ARBA" id="ARBA00022694"/>
    </source>
</evidence>
<comment type="similarity">
    <text evidence="2">Belongs to the TsaE family.</text>
</comment>
<keyword evidence="5" id="KW-0819">tRNA processing</keyword>
<evidence type="ECO:0000256" key="7">
    <source>
        <dbReference type="ARBA" id="ARBA00022741"/>
    </source>
</evidence>
<dbReference type="PANTHER" id="PTHR33540">
    <property type="entry name" value="TRNA THREONYLCARBAMOYLADENOSINE BIOSYNTHESIS PROTEIN TSAE"/>
    <property type="match status" value="1"/>
</dbReference>
<evidence type="ECO:0000256" key="1">
    <source>
        <dbReference type="ARBA" id="ARBA00004496"/>
    </source>
</evidence>
<dbReference type="SUPFAM" id="SSF52540">
    <property type="entry name" value="P-loop containing nucleoside triphosphate hydrolases"/>
    <property type="match status" value="1"/>
</dbReference>
<evidence type="ECO:0000256" key="3">
    <source>
        <dbReference type="ARBA" id="ARBA00019010"/>
    </source>
</evidence>
<dbReference type="InterPro" id="IPR027417">
    <property type="entry name" value="P-loop_NTPase"/>
</dbReference>
<protein>
    <recommendedName>
        <fullName evidence="3">tRNA threonylcarbamoyladenosine biosynthesis protein TsaE</fullName>
    </recommendedName>
    <alternativeName>
        <fullName evidence="10">t(6)A37 threonylcarbamoyladenosine biosynthesis protein TsaE</fullName>
    </alternativeName>
</protein>
<dbReference type="Gene3D" id="3.40.50.300">
    <property type="entry name" value="P-loop containing nucleotide triphosphate hydrolases"/>
    <property type="match status" value="1"/>
</dbReference>
<dbReference type="AlphaFoldDB" id="A0A968G8D1"/>
<name>A0A968G8D1_9SPIO</name>
<dbReference type="NCBIfam" id="TIGR00150">
    <property type="entry name" value="T6A_YjeE"/>
    <property type="match status" value="1"/>
</dbReference>
<evidence type="ECO:0000256" key="6">
    <source>
        <dbReference type="ARBA" id="ARBA00022723"/>
    </source>
</evidence>
<reference evidence="11 12" key="1">
    <citation type="submission" date="2020-03" db="EMBL/GenBank/DDBJ databases">
        <title>Spirochaetal bacteria isolated from arthropods constitute a novel genus Entomospira genus novum within the order Spirochaetales.</title>
        <authorList>
            <person name="Grana-Miraglia L."/>
            <person name="Sikutova S."/>
            <person name="Fingerle V."/>
            <person name="Sing A."/>
            <person name="Castillo-Ramirez S."/>
            <person name="Margos G."/>
            <person name="Rudolf I."/>
        </authorList>
    </citation>
    <scope>NUCLEOTIDE SEQUENCE [LARGE SCALE GENOMIC DNA]</scope>
    <source>
        <strain evidence="11 12">BR193</strain>
    </source>
</reference>
<accession>A0A968G8D1</accession>
<evidence type="ECO:0000256" key="2">
    <source>
        <dbReference type="ARBA" id="ARBA00007599"/>
    </source>
</evidence>
<comment type="subcellular location">
    <subcellularLocation>
        <location evidence="1">Cytoplasm</location>
    </subcellularLocation>
</comment>
<evidence type="ECO:0000256" key="10">
    <source>
        <dbReference type="ARBA" id="ARBA00032441"/>
    </source>
</evidence>
<evidence type="ECO:0000313" key="11">
    <source>
        <dbReference type="EMBL" id="NIZ40452.1"/>
    </source>
</evidence>